<dbReference type="OMA" id="EKRAHVM"/>
<dbReference type="OrthoDB" id="4206571at2759"/>
<protein>
    <submittedName>
        <fullName evidence="1">Uncharacterized protein</fullName>
    </submittedName>
</protein>
<accession>A0A0U1LMS8</accession>
<evidence type="ECO:0000313" key="2">
    <source>
        <dbReference type="Proteomes" id="UP000054383"/>
    </source>
</evidence>
<evidence type="ECO:0000313" key="1">
    <source>
        <dbReference type="EMBL" id="CRG84385.1"/>
    </source>
</evidence>
<dbReference type="Proteomes" id="UP000054383">
    <property type="component" value="Unassembled WGS sequence"/>
</dbReference>
<dbReference type="PANTHER" id="PTHR37540">
    <property type="entry name" value="TRANSCRIPTION FACTOR (ACR-2), PUTATIVE-RELATED-RELATED"/>
    <property type="match status" value="1"/>
</dbReference>
<proteinExistence type="predicted"/>
<organism evidence="1 2">
    <name type="scientific">Talaromyces islandicus</name>
    <name type="common">Penicillium islandicum</name>
    <dbReference type="NCBI Taxonomy" id="28573"/>
    <lineage>
        <taxon>Eukaryota</taxon>
        <taxon>Fungi</taxon>
        <taxon>Dikarya</taxon>
        <taxon>Ascomycota</taxon>
        <taxon>Pezizomycotina</taxon>
        <taxon>Eurotiomycetes</taxon>
        <taxon>Eurotiomycetidae</taxon>
        <taxon>Eurotiales</taxon>
        <taxon>Trichocomaceae</taxon>
        <taxon>Talaromyces</taxon>
        <taxon>Talaromyces sect. Islandici</taxon>
    </lineage>
</organism>
<dbReference type="AlphaFoldDB" id="A0A0U1LMS8"/>
<dbReference type="PANTHER" id="PTHR37540:SF10">
    <property type="entry name" value="SIGMA-70 REGION 2 FAMILY PROTEIN"/>
    <property type="match status" value="1"/>
</dbReference>
<reference evidence="1 2" key="1">
    <citation type="submission" date="2015-04" db="EMBL/GenBank/DDBJ databases">
        <authorList>
            <person name="Syromyatnikov M.Y."/>
            <person name="Popov V.N."/>
        </authorList>
    </citation>
    <scope>NUCLEOTIDE SEQUENCE [LARGE SCALE GENOMIC DNA]</scope>
    <source>
        <strain evidence="1">WF-38-12</strain>
    </source>
</reference>
<name>A0A0U1LMS8_TALIS</name>
<gene>
    <name evidence="1" type="ORF">PISL3812_01677</name>
</gene>
<dbReference type="EMBL" id="CVMT01000001">
    <property type="protein sequence ID" value="CRG84385.1"/>
    <property type="molecule type" value="Genomic_DNA"/>
</dbReference>
<sequence length="430" mass="49647">MPATQGDRQPRRESRGYAWVKRDSVATNAGGSEPLPVVTNRYALDQATAYAGMAHHGRVTRLPSPRTMLDGLRDDPFSTLPMDFKVTWDETQLYDLWTTRLSYWSGQNIRMKEKAFRAAMRHRTSFEALILGYCARWKPHLDGKPNGAMIQYYDSQVQFALSRQGANDFDDDSLSLSFTGLILQEERFGDKQKTQLYAQKAKNIQLYRKSQPMDNACRSLLFFILCIMKPPSQSISMGEKLQLVDLLHTGDRFMTEHATKEYLHDVPRREDTFHFKSPIYQLLSSGPRPSQVPVESRNYVVNKNTPTMEWSRTAALIYIVLALYDYRGSKNKTARFLDHLHYLISKHDLDRNPACESFIFFLVEESYDADLKQPNRAWQTNELLNIHKKLPSDLQFRFNDTLLSFLTLVPPVNPVDDFEEKLNAVIINAQ</sequence>
<keyword evidence="2" id="KW-1185">Reference proteome</keyword>